<reference evidence="7" key="1">
    <citation type="submission" date="2018-05" db="EMBL/GenBank/DDBJ databases">
        <authorList>
            <person name="Lanie J.A."/>
            <person name="Ng W.-L."/>
            <person name="Kazmierczak K.M."/>
            <person name="Andrzejewski T.M."/>
            <person name="Davidsen T.M."/>
            <person name="Wayne K.J."/>
            <person name="Tettelin H."/>
            <person name="Glass J.I."/>
            <person name="Rusch D."/>
            <person name="Podicherti R."/>
            <person name="Tsui H.-C.T."/>
            <person name="Winkler M.E."/>
        </authorList>
    </citation>
    <scope>NUCLEOTIDE SEQUENCE</scope>
</reference>
<dbReference type="PROSITE" id="PS00557">
    <property type="entry name" value="FMN_HYDROXY_ACID_DH_1"/>
    <property type="match status" value="1"/>
</dbReference>
<dbReference type="InterPro" id="IPR037396">
    <property type="entry name" value="FMN_HAD"/>
</dbReference>
<sequence>NMRIPVVIAPVGSLQVFIPEGGVAATKAAGEFGIVHVVSSVTEPSLEETSAATDNPKIFQLYIHGDWDWTKEMIDRAKNAGYKGLCITVDTANYSRRERPLLTRWLPVSQRTPRDPKWSASVTWESIDRIKEYAGLPFMLKGIASGADAALAMEHGVDVIWVSNHGGRQLDHGLGTMEMLPEIVDAVDGKAEIVVDGGVQRGSDVLKAIAMGAKTVSIGKLQGWGLAANGTPGLVRVLEILQEEIRVGMGLMGVTSIDQLSPSYVCKAEAVTQPHEMSAWVNMPEGRIT</sequence>
<dbReference type="SUPFAM" id="SSF51395">
    <property type="entry name" value="FMN-linked oxidoreductases"/>
    <property type="match status" value="1"/>
</dbReference>
<dbReference type="GO" id="GO:0009060">
    <property type="term" value="P:aerobic respiration"/>
    <property type="evidence" value="ECO:0007669"/>
    <property type="project" value="TreeGrafter"/>
</dbReference>
<dbReference type="InterPro" id="IPR012133">
    <property type="entry name" value="Alpha-hydoxy_acid_DH_FMN"/>
</dbReference>
<accession>A0A382P3N6</accession>
<gene>
    <name evidence="7" type="ORF">METZ01_LOCUS320251</name>
</gene>
<dbReference type="PANTHER" id="PTHR10578">
    <property type="entry name" value="S -2-HYDROXY-ACID OXIDASE-RELATED"/>
    <property type="match status" value="1"/>
</dbReference>
<dbReference type="Pfam" id="PF01070">
    <property type="entry name" value="FMN_dh"/>
    <property type="match status" value="1"/>
</dbReference>
<keyword evidence="2" id="KW-0285">Flavoprotein</keyword>
<dbReference type="Gene3D" id="3.20.20.70">
    <property type="entry name" value="Aldolase class I"/>
    <property type="match status" value="1"/>
</dbReference>
<keyword evidence="4" id="KW-0560">Oxidoreductase</keyword>
<dbReference type="PROSITE" id="PS51349">
    <property type="entry name" value="FMN_HYDROXY_ACID_DH_2"/>
    <property type="match status" value="1"/>
</dbReference>
<dbReference type="GO" id="GO:0005886">
    <property type="term" value="C:plasma membrane"/>
    <property type="evidence" value="ECO:0007669"/>
    <property type="project" value="TreeGrafter"/>
</dbReference>
<feature type="non-terminal residue" evidence="7">
    <location>
        <position position="1"/>
    </location>
</feature>
<protein>
    <recommendedName>
        <fullName evidence="6">FMN hydroxy acid dehydrogenase domain-containing protein</fullName>
    </recommendedName>
</protein>
<dbReference type="CDD" id="cd02809">
    <property type="entry name" value="alpha_hydroxyacid_oxid_FMN"/>
    <property type="match status" value="1"/>
</dbReference>
<evidence type="ECO:0000256" key="2">
    <source>
        <dbReference type="ARBA" id="ARBA00022630"/>
    </source>
</evidence>
<dbReference type="PANTHER" id="PTHR10578:SF107">
    <property type="entry name" value="2-HYDROXYACID OXIDASE 1"/>
    <property type="match status" value="1"/>
</dbReference>
<comment type="cofactor">
    <cofactor evidence="1">
        <name>FMN</name>
        <dbReference type="ChEBI" id="CHEBI:58210"/>
    </cofactor>
</comment>
<keyword evidence="3" id="KW-0288">FMN</keyword>
<feature type="domain" description="FMN hydroxy acid dehydrogenase" evidence="6">
    <location>
        <begin position="1"/>
        <end position="270"/>
    </location>
</feature>
<evidence type="ECO:0000256" key="4">
    <source>
        <dbReference type="ARBA" id="ARBA00023002"/>
    </source>
</evidence>
<proteinExistence type="inferred from homology"/>
<dbReference type="AlphaFoldDB" id="A0A382P3N6"/>
<dbReference type="InterPro" id="IPR013785">
    <property type="entry name" value="Aldolase_TIM"/>
</dbReference>
<dbReference type="InterPro" id="IPR008259">
    <property type="entry name" value="FMN_hydac_DH_AS"/>
</dbReference>
<evidence type="ECO:0000313" key="7">
    <source>
        <dbReference type="EMBL" id="SVC67397.1"/>
    </source>
</evidence>
<dbReference type="GO" id="GO:0010181">
    <property type="term" value="F:FMN binding"/>
    <property type="evidence" value="ECO:0007669"/>
    <property type="project" value="InterPro"/>
</dbReference>
<dbReference type="GO" id="GO:0004459">
    <property type="term" value="F:L-lactate dehydrogenase (NAD+) activity"/>
    <property type="evidence" value="ECO:0007669"/>
    <property type="project" value="TreeGrafter"/>
</dbReference>
<evidence type="ECO:0000256" key="5">
    <source>
        <dbReference type="ARBA" id="ARBA00024042"/>
    </source>
</evidence>
<dbReference type="EMBL" id="UINC01104333">
    <property type="protein sequence ID" value="SVC67397.1"/>
    <property type="molecule type" value="Genomic_DNA"/>
</dbReference>
<organism evidence="7">
    <name type="scientific">marine metagenome</name>
    <dbReference type="NCBI Taxonomy" id="408172"/>
    <lineage>
        <taxon>unclassified sequences</taxon>
        <taxon>metagenomes</taxon>
        <taxon>ecological metagenomes</taxon>
    </lineage>
</organism>
<evidence type="ECO:0000259" key="6">
    <source>
        <dbReference type="PROSITE" id="PS51349"/>
    </source>
</evidence>
<evidence type="ECO:0000256" key="3">
    <source>
        <dbReference type="ARBA" id="ARBA00022643"/>
    </source>
</evidence>
<dbReference type="InterPro" id="IPR000262">
    <property type="entry name" value="FMN-dep_DH"/>
</dbReference>
<name>A0A382P3N6_9ZZZZ</name>
<evidence type="ECO:0000256" key="1">
    <source>
        <dbReference type="ARBA" id="ARBA00001917"/>
    </source>
</evidence>
<comment type="similarity">
    <text evidence="5">Belongs to the FMN-dependent alpha-hydroxy acid dehydrogenase family.</text>
</comment>